<evidence type="ECO:0000259" key="1">
    <source>
        <dbReference type="Pfam" id="PF06568"/>
    </source>
</evidence>
<accession>A0A4S4NGE9</accession>
<sequence>MAAIDFSRAASGSATVANRRGSFFSALIGAIVSWNDARLTRNALNDLTDRELEDIGLTRSDIEDVAQRYS</sequence>
<keyword evidence="3" id="KW-1185">Reference proteome</keyword>
<feature type="domain" description="YjiS-like" evidence="1">
    <location>
        <begin position="27"/>
        <end position="63"/>
    </location>
</feature>
<dbReference type="OrthoDB" id="8116725at2"/>
<protein>
    <submittedName>
        <fullName evidence="2">DUF1127 domain-containing protein</fullName>
    </submittedName>
</protein>
<dbReference type="InterPro" id="IPR009506">
    <property type="entry name" value="YjiS-like"/>
</dbReference>
<evidence type="ECO:0000313" key="2">
    <source>
        <dbReference type="EMBL" id="THH37211.1"/>
    </source>
</evidence>
<dbReference type="Pfam" id="PF06568">
    <property type="entry name" value="YjiS-like"/>
    <property type="match status" value="1"/>
</dbReference>
<dbReference type="AlphaFoldDB" id="A0A4S4NGE9"/>
<dbReference type="EMBL" id="SRKY01000002">
    <property type="protein sequence ID" value="THH37211.1"/>
    <property type="molecule type" value="Genomic_DNA"/>
</dbReference>
<dbReference type="RefSeq" id="WP_136462809.1">
    <property type="nucleotide sequence ID" value="NZ_SRKY01000002.1"/>
</dbReference>
<dbReference type="Proteomes" id="UP000306602">
    <property type="component" value="Unassembled WGS sequence"/>
</dbReference>
<gene>
    <name evidence="2" type="ORF">E4Z66_09825</name>
</gene>
<proteinExistence type="predicted"/>
<comment type="caution">
    <text evidence="2">The sequence shown here is derived from an EMBL/GenBank/DDBJ whole genome shotgun (WGS) entry which is preliminary data.</text>
</comment>
<name>A0A4S4NGE9_9RHOB</name>
<evidence type="ECO:0000313" key="3">
    <source>
        <dbReference type="Proteomes" id="UP000306602"/>
    </source>
</evidence>
<reference evidence="2 3" key="1">
    <citation type="submission" date="2019-04" db="EMBL/GenBank/DDBJ databases">
        <title>Shimia ponticola sp. nov., isolated from seawater.</title>
        <authorList>
            <person name="Kim Y.-O."/>
            <person name="Yoon J.-H."/>
        </authorList>
    </citation>
    <scope>NUCLEOTIDE SEQUENCE [LARGE SCALE GENOMIC DNA]</scope>
    <source>
        <strain evidence="2 3">MYP11</strain>
    </source>
</reference>
<organism evidence="2 3">
    <name type="scientific">Aliishimia ponticola</name>
    <dbReference type="NCBI Taxonomy" id="2499833"/>
    <lineage>
        <taxon>Bacteria</taxon>
        <taxon>Pseudomonadati</taxon>
        <taxon>Pseudomonadota</taxon>
        <taxon>Alphaproteobacteria</taxon>
        <taxon>Rhodobacterales</taxon>
        <taxon>Paracoccaceae</taxon>
        <taxon>Aliishimia</taxon>
    </lineage>
</organism>